<keyword evidence="2" id="KW-1185">Reference proteome</keyword>
<accession>A0A518CVL7</accession>
<evidence type="ECO:0000313" key="2">
    <source>
        <dbReference type="Proteomes" id="UP000319342"/>
    </source>
</evidence>
<gene>
    <name evidence="1" type="ORF">Pla163_03750</name>
</gene>
<sequence length="156" mass="16903">MTTLPYTASLAAVFDHSAAGVYRALPAAERARIDAELRALLYAGVGKSPSGPPWTGEVTVIDEGDDTVLDMQAIAALQDELIDDWNSKYDLKLRVLRGEEVDPTWKWAYIDGVRVRVPNDWVGLVGGAGIDPFALLPDDLGENLSGQLRIQIAVRG</sequence>
<proteinExistence type="predicted"/>
<dbReference type="RefSeq" id="WP_145182689.1">
    <property type="nucleotide sequence ID" value="NZ_CP036290.1"/>
</dbReference>
<name>A0A518CVL7_9BACT</name>
<evidence type="ECO:0000313" key="1">
    <source>
        <dbReference type="EMBL" id="QDU83277.1"/>
    </source>
</evidence>
<dbReference type="AlphaFoldDB" id="A0A518CVL7"/>
<protein>
    <submittedName>
        <fullName evidence="1">Uncharacterized protein</fullName>
    </submittedName>
</protein>
<dbReference type="Proteomes" id="UP000319342">
    <property type="component" value="Chromosome"/>
</dbReference>
<organism evidence="1 2">
    <name type="scientific">Rohdeia mirabilis</name>
    <dbReference type="NCBI Taxonomy" id="2528008"/>
    <lineage>
        <taxon>Bacteria</taxon>
        <taxon>Pseudomonadati</taxon>
        <taxon>Planctomycetota</taxon>
        <taxon>Planctomycetia</taxon>
        <taxon>Planctomycetia incertae sedis</taxon>
        <taxon>Rohdeia</taxon>
    </lineage>
</organism>
<reference evidence="1 2" key="1">
    <citation type="submission" date="2019-02" db="EMBL/GenBank/DDBJ databases">
        <title>Deep-cultivation of Planctomycetes and their phenomic and genomic characterization uncovers novel biology.</title>
        <authorList>
            <person name="Wiegand S."/>
            <person name="Jogler M."/>
            <person name="Boedeker C."/>
            <person name="Pinto D."/>
            <person name="Vollmers J."/>
            <person name="Rivas-Marin E."/>
            <person name="Kohn T."/>
            <person name="Peeters S.H."/>
            <person name="Heuer A."/>
            <person name="Rast P."/>
            <person name="Oberbeckmann S."/>
            <person name="Bunk B."/>
            <person name="Jeske O."/>
            <person name="Meyerdierks A."/>
            <person name="Storesund J.E."/>
            <person name="Kallscheuer N."/>
            <person name="Luecker S."/>
            <person name="Lage O.M."/>
            <person name="Pohl T."/>
            <person name="Merkel B.J."/>
            <person name="Hornburger P."/>
            <person name="Mueller R.-W."/>
            <person name="Bruemmer F."/>
            <person name="Labrenz M."/>
            <person name="Spormann A.M."/>
            <person name="Op den Camp H."/>
            <person name="Overmann J."/>
            <person name="Amann R."/>
            <person name="Jetten M.S.M."/>
            <person name="Mascher T."/>
            <person name="Medema M.H."/>
            <person name="Devos D.P."/>
            <person name="Kaster A.-K."/>
            <person name="Ovreas L."/>
            <person name="Rohde M."/>
            <person name="Galperin M.Y."/>
            <person name="Jogler C."/>
        </authorList>
    </citation>
    <scope>NUCLEOTIDE SEQUENCE [LARGE SCALE GENOMIC DNA]</scope>
    <source>
        <strain evidence="1 2">Pla163</strain>
    </source>
</reference>
<dbReference type="EMBL" id="CP036290">
    <property type="protein sequence ID" value="QDU83277.1"/>
    <property type="molecule type" value="Genomic_DNA"/>
</dbReference>